<dbReference type="InterPro" id="IPR018200">
    <property type="entry name" value="USP_CS"/>
</dbReference>
<dbReference type="InterPro" id="IPR028889">
    <property type="entry name" value="USP"/>
</dbReference>
<dbReference type="OrthoDB" id="289038at2759"/>
<evidence type="ECO:0000256" key="1">
    <source>
        <dbReference type="ARBA" id="ARBA00000707"/>
    </source>
</evidence>
<evidence type="ECO:0000256" key="5">
    <source>
        <dbReference type="ARBA" id="ARBA00022807"/>
    </source>
</evidence>
<dbReference type="InParanoid" id="A0BK99"/>
<name>A0BK99_PARTE</name>
<evidence type="ECO:0000256" key="7">
    <source>
        <dbReference type="SAM" id="Coils"/>
    </source>
</evidence>
<dbReference type="PANTHER" id="PTHR43982:SF6">
    <property type="entry name" value="UBIQUITIN CARBOXYL-TERMINAL HYDROLASE 2-RELATED"/>
    <property type="match status" value="1"/>
</dbReference>
<dbReference type="STRING" id="5888.A0BK99"/>
<dbReference type="FunFam" id="3.90.70.10:FF:000172">
    <property type="entry name" value="Probable ubiquitin carboxyl-terminal hydrolase 2"/>
    <property type="match status" value="1"/>
</dbReference>
<dbReference type="GO" id="GO:0043161">
    <property type="term" value="P:proteasome-mediated ubiquitin-dependent protein catabolic process"/>
    <property type="evidence" value="ECO:0007669"/>
    <property type="project" value="InterPro"/>
</dbReference>
<sequence>MGTNKQLNRSFKHTSTIFDQLFQQYSQIGFKKTHILKAWQQCGNNQQTFHEELIKISEQENAQIMNEEDLFNSQMQLKLQLQQIEQQDLKIAIQLSLDQNAQYYLFTNIHRSKPIISEDRTNKSTPIGLKNLGNTCYMNAMLQSLFNVLPFRKFILELELKDNQSLASNFLLQLQQLFLMLQESNQSYTSPYNLFEALQKFKPSAMFIRGIQNDFNELQNSFLDAIEQALKEEEFEQKKKQFCEMFYGEAKEILSYKENDKEIIKFNDTTFGSISIEAADKDLEKGFLNTRVLIIDEYETDNKEKTKAKIDQNIVQAPFLISFYVNRVYYDPKQKSVCKNNSQFNFNSSLNINQFKTINQGQKNFELQKLDEEEQRILDQLKSLGDSKDEIEENFNRVIKLFKRNEGQIDNLVTIDGFCICDEKTANPNIIPSDQMLFQLESYKEKMMITVQLLTDQLERIQEQKKKLLKSDQNMYLLTSVLMHDGSANSGHYYCYILDKKDLTTWWKCNDSTVTKVDFAQVYKDASGSNRVNSNVSGLIYEQEQWLKVDKIQINQKLLSVLQEDKDKQLIAQDEQKVLNRKPIILQQIQQQKNRLVKYRDQLEREFERFSNFDQFLNSVNQNVYLYYLTLTTVQQDISLIKDQLNKPQEVNNYIKYFLTQTNLITTNYENDLKKLKDEYLMINSLLQQLPLRNITNTNYPEIIRQYYTILKSTSEIKSCSALASHLRRMYEVLLLKGCFFVDLSLQTNNIQACTEISQCLLIQINQNQFIDKLIFQQVLTNLKVSSEQAKLITKTTEVADQIIKIQSKGEQQIGLKQLEFKSLESEIPQLQRLRNDGLKLWVNQYEKIKSEQKLLDQNDRQNDEVLLYFG</sequence>
<keyword evidence="4 6" id="KW-0378">Hydrolase</keyword>
<dbReference type="InterPro" id="IPR038765">
    <property type="entry name" value="Papain-like_cys_pep_sf"/>
</dbReference>
<evidence type="ECO:0000313" key="10">
    <source>
        <dbReference type="Proteomes" id="UP000000600"/>
    </source>
</evidence>
<dbReference type="EC" id="3.4.19.12" evidence="6"/>
<dbReference type="GeneID" id="5012148"/>
<evidence type="ECO:0000313" key="9">
    <source>
        <dbReference type="EMBL" id="CAK58966.1"/>
    </source>
</evidence>
<dbReference type="PROSITE" id="PS50235">
    <property type="entry name" value="USP_3"/>
    <property type="match status" value="1"/>
</dbReference>
<feature type="coiled-coil region" evidence="7">
    <location>
        <begin position="444"/>
        <end position="471"/>
    </location>
</feature>
<dbReference type="PANTHER" id="PTHR43982">
    <property type="entry name" value="UBIQUITIN CARBOXYL-TERMINAL HYDROLASE"/>
    <property type="match status" value="1"/>
</dbReference>
<dbReference type="Pfam" id="PF00443">
    <property type="entry name" value="UCH"/>
    <property type="match status" value="1"/>
</dbReference>
<keyword evidence="10" id="KW-1185">Reference proteome</keyword>
<dbReference type="SUPFAM" id="SSF54001">
    <property type="entry name" value="Cysteine proteinases"/>
    <property type="match status" value="1"/>
</dbReference>
<comment type="catalytic activity">
    <reaction evidence="1 6">
        <text>Thiol-dependent hydrolysis of ester, thioester, amide, peptide and isopeptide bonds formed by the C-terminal Gly of ubiquitin (a 76-residue protein attached to proteins as an intracellular targeting signal).</text>
        <dbReference type="EC" id="3.4.19.12"/>
    </reaction>
</comment>
<reference evidence="9 10" key="1">
    <citation type="journal article" date="2006" name="Nature">
        <title>Global trends of whole-genome duplications revealed by the ciliate Paramecium tetraurelia.</title>
        <authorList>
            <consortium name="Genoscope"/>
            <person name="Aury J.-M."/>
            <person name="Jaillon O."/>
            <person name="Duret L."/>
            <person name="Noel B."/>
            <person name="Jubin C."/>
            <person name="Porcel B.M."/>
            <person name="Segurens B."/>
            <person name="Daubin V."/>
            <person name="Anthouard V."/>
            <person name="Aiach N."/>
            <person name="Arnaiz O."/>
            <person name="Billaut A."/>
            <person name="Beisson J."/>
            <person name="Blanc I."/>
            <person name="Bouhouche K."/>
            <person name="Camara F."/>
            <person name="Duharcourt S."/>
            <person name="Guigo R."/>
            <person name="Gogendeau D."/>
            <person name="Katinka M."/>
            <person name="Keller A.-M."/>
            <person name="Kissmehl R."/>
            <person name="Klotz C."/>
            <person name="Koll F."/>
            <person name="Le Moue A."/>
            <person name="Lepere C."/>
            <person name="Malinsky S."/>
            <person name="Nowacki M."/>
            <person name="Nowak J.K."/>
            <person name="Plattner H."/>
            <person name="Poulain J."/>
            <person name="Ruiz F."/>
            <person name="Serrano V."/>
            <person name="Zagulski M."/>
            <person name="Dessen P."/>
            <person name="Betermier M."/>
            <person name="Weissenbach J."/>
            <person name="Scarpelli C."/>
            <person name="Schachter V."/>
            <person name="Sperling L."/>
            <person name="Meyer E."/>
            <person name="Cohen J."/>
            <person name="Wincker P."/>
        </authorList>
    </citation>
    <scope>NUCLEOTIDE SEQUENCE [LARGE SCALE GENOMIC DNA]</scope>
    <source>
        <strain evidence="9 10">Stock d4-2</strain>
    </source>
</reference>
<dbReference type="GO" id="GO:0031647">
    <property type="term" value="P:regulation of protein stability"/>
    <property type="evidence" value="ECO:0000318"/>
    <property type="project" value="GO_Central"/>
</dbReference>
<proteinExistence type="inferred from homology"/>
<dbReference type="RefSeq" id="XP_001426364.1">
    <property type="nucleotide sequence ID" value="XM_001426327.2"/>
</dbReference>
<dbReference type="HOGENOM" id="CLU_351786_0_0_1"/>
<evidence type="ECO:0000256" key="3">
    <source>
        <dbReference type="ARBA" id="ARBA00022786"/>
    </source>
</evidence>
<evidence type="ECO:0000256" key="6">
    <source>
        <dbReference type="RuleBase" id="RU366025"/>
    </source>
</evidence>
<dbReference type="AlphaFoldDB" id="A0BK99"/>
<gene>
    <name evidence="9" type="ORF">GSPATT00029596001</name>
</gene>
<evidence type="ECO:0000256" key="4">
    <source>
        <dbReference type="ARBA" id="ARBA00022801"/>
    </source>
</evidence>
<dbReference type="InterPro" id="IPR044635">
    <property type="entry name" value="UBP14-like"/>
</dbReference>
<dbReference type="InterPro" id="IPR001394">
    <property type="entry name" value="Peptidase_C19_UCH"/>
</dbReference>
<dbReference type="CDD" id="cd02257">
    <property type="entry name" value="Peptidase_C19"/>
    <property type="match status" value="1"/>
</dbReference>
<accession>A0BK99</accession>
<comment type="similarity">
    <text evidence="6">Belongs to the peptidase C19 family.</text>
</comment>
<dbReference type="PROSITE" id="PS00973">
    <property type="entry name" value="USP_2"/>
    <property type="match status" value="1"/>
</dbReference>
<dbReference type="GO" id="GO:0005634">
    <property type="term" value="C:nucleus"/>
    <property type="evidence" value="ECO:0000318"/>
    <property type="project" value="GO_Central"/>
</dbReference>
<evidence type="ECO:0000259" key="8">
    <source>
        <dbReference type="PROSITE" id="PS50235"/>
    </source>
</evidence>
<keyword evidence="2 6" id="KW-0645">Protease</keyword>
<protein>
    <recommendedName>
        <fullName evidence="6">Ubiquitin carboxyl-terminal hydrolase</fullName>
        <ecNumber evidence="6">3.4.19.12</ecNumber>
    </recommendedName>
</protein>
<keyword evidence="3 6" id="KW-0833">Ubl conjugation pathway</keyword>
<dbReference type="GO" id="GO:0005829">
    <property type="term" value="C:cytosol"/>
    <property type="evidence" value="ECO:0000318"/>
    <property type="project" value="GO_Central"/>
</dbReference>
<dbReference type="OMA" id="DEYLMIN"/>
<feature type="domain" description="USP" evidence="8">
    <location>
        <begin position="127"/>
        <end position="544"/>
    </location>
</feature>
<dbReference type="eggNOG" id="KOG4598">
    <property type="taxonomic scope" value="Eukaryota"/>
</dbReference>
<organism evidence="9 10">
    <name type="scientific">Paramecium tetraurelia</name>
    <dbReference type="NCBI Taxonomy" id="5888"/>
    <lineage>
        <taxon>Eukaryota</taxon>
        <taxon>Sar</taxon>
        <taxon>Alveolata</taxon>
        <taxon>Ciliophora</taxon>
        <taxon>Intramacronucleata</taxon>
        <taxon>Oligohymenophorea</taxon>
        <taxon>Peniculida</taxon>
        <taxon>Parameciidae</taxon>
        <taxon>Paramecium</taxon>
    </lineage>
</organism>
<dbReference type="Gene3D" id="3.90.70.10">
    <property type="entry name" value="Cysteine proteinases"/>
    <property type="match status" value="1"/>
</dbReference>
<dbReference type="Proteomes" id="UP000000600">
    <property type="component" value="Unassembled WGS sequence"/>
</dbReference>
<keyword evidence="5 6" id="KW-0788">Thiol protease</keyword>
<dbReference type="EMBL" id="CT867999">
    <property type="protein sequence ID" value="CAK58966.1"/>
    <property type="molecule type" value="Genomic_DNA"/>
</dbReference>
<dbReference type="PROSITE" id="PS00972">
    <property type="entry name" value="USP_1"/>
    <property type="match status" value="1"/>
</dbReference>
<dbReference type="GO" id="GO:0016579">
    <property type="term" value="P:protein deubiquitination"/>
    <property type="evidence" value="ECO:0007669"/>
    <property type="project" value="InterPro"/>
</dbReference>
<dbReference type="GO" id="GO:0004843">
    <property type="term" value="F:cysteine-type deubiquitinase activity"/>
    <property type="evidence" value="ECO:0000318"/>
    <property type="project" value="GO_Central"/>
</dbReference>
<keyword evidence="7" id="KW-0175">Coiled coil</keyword>
<dbReference type="KEGG" id="ptm:GSPATT00029596001"/>
<evidence type="ECO:0000256" key="2">
    <source>
        <dbReference type="ARBA" id="ARBA00022670"/>
    </source>
</evidence>